<feature type="region of interest" description="Disordered" evidence="1">
    <location>
        <begin position="153"/>
        <end position="196"/>
    </location>
</feature>
<dbReference type="GO" id="GO:0006198">
    <property type="term" value="P:cAMP catabolic process"/>
    <property type="evidence" value="ECO:0007669"/>
    <property type="project" value="InterPro"/>
</dbReference>
<organism evidence="2 3">
    <name type="scientific">Aspergillus tanneri</name>
    <dbReference type="NCBI Taxonomy" id="1220188"/>
    <lineage>
        <taxon>Eukaryota</taxon>
        <taxon>Fungi</taxon>
        <taxon>Dikarya</taxon>
        <taxon>Ascomycota</taxon>
        <taxon>Pezizomycotina</taxon>
        <taxon>Eurotiomycetes</taxon>
        <taxon>Eurotiomycetidae</taxon>
        <taxon>Eurotiales</taxon>
        <taxon>Aspergillaceae</taxon>
        <taxon>Aspergillus</taxon>
        <taxon>Aspergillus subgen. Circumdati</taxon>
    </lineage>
</organism>
<dbReference type="PRINTS" id="PR00388">
    <property type="entry name" value="PDIESTERASE2"/>
</dbReference>
<keyword evidence="3" id="KW-1185">Reference proteome</keyword>
<gene>
    <name evidence="2" type="ORF">EYZ11_002217</name>
</gene>
<sequence>MEQASLPYNACLTAVQARHAPSFAVGKGIASSSIGFAINEPARFTSEKITPAPSPRHGDGSATVGSSAFFIRENKSGKEIIIFGDVEPDTVSLEPRNQRVWSSAAPKFVSGNLRAIFIECSLDDSVPDEALYGHLCPRHLVAELKVLANYVENEKSRPERKRKRSESDGSSEGFLMASPSTSNNESTETKTSGTHLQATRAAAILPKPPSPPAEENPLKGLTVHIIHVKDDMQHSVYTQLRILSQIRQAAKRANLGCDFRMAQGGGTSILI</sequence>
<evidence type="ECO:0000313" key="3">
    <source>
        <dbReference type="Proteomes" id="UP000308092"/>
    </source>
</evidence>
<dbReference type="VEuPathDB" id="FungiDB:EYZ11_002217"/>
<dbReference type="PANTHER" id="PTHR28283:SF1">
    <property type="entry name" value="3',5'-CYCLIC-NUCLEOTIDE PHOSPHODIESTERASE 1"/>
    <property type="match status" value="1"/>
</dbReference>
<dbReference type="Proteomes" id="UP000308092">
    <property type="component" value="Unassembled WGS sequence"/>
</dbReference>
<reference evidence="2 3" key="1">
    <citation type="submission" date="2019-03" db="EMBL/GenBank/DDBJ databases">
        <title>The genome sequence of a newly discovered highly antifungal drug resistant Aspergillus species, Aspergillus tanneri NIH 1004.</title>
        <authorList>
            <person name="Mounaud S."/>
            <person name="Singh I."/>
            <person name="Joardar V."/>
            <person name="Pakala S."/>
            <person name="Pakala S."/>
            <person name="Venepally P."/>
            <person name="Hoover J."/>
            <person name="Nierman W."/>
            <person name="Chung J."/>
            <person name="Losada L."/>
        </authorList>
    </citation>
    <scope>NUCLEOTIDE SEQUENCE [LARGE SCALE GENOMIC DNA]</scope>
    <source>
        <strain evidence="2 3">NIH1004</strain>
    </source>
</reference>
<protein>
    <submittedName>
        <fullName evidence="2">Uncharacterized protein</fullName>
    </submittedName>
</protein>
<feature type="compositionally biased region" description="Low complexity" evidence="1">
    <location>
        <begin position="178"/>
        <end position="194"/>
    </location>
</feature>
<evidence type="ECO:0000256" key="1">
    <source>
        <dbReference type="SAM" id="MobiDB-lite"/>
    </source>
</evidence>
<dbReference type="EMBL" id="SOSA01000048">
    <property type="protein sequence ID" value="THC98284.1"/>
    <property type="molecule type" value="Genomic_DNA"/>
</dbReference>
<dbReference type="STRING" id="1220188.A0A4V3UQA8"/>
<evidence type="ECO:0000313" key="2">
    <source>
        <dbReference type="EMBL" id="THC98284.1"/>
    </source>
</evidence>
<dbReference type="InterPro" id="IPR000396">
    <property type="entry name" value="Pdiesterase2"/>
</dbReference>
<dbReference type="Pfam" id="PF02112">
    <property type="entry name" value="PDEase_II"/>
    <property type="match status" value="1"/>
</dbReference>
<proteinExistence type="predicted"/>
<dbReference type="AlphaFoldDB" id="A0A4V3UQA8"/>
<dbReference type="PANTHER" id="PTHR28283">
    <property type="entry name" value="3',5'-CYCLIC-NUCLEOTIDE PHOSPHODIESTERASE 1"/>
    <property type="match status" value="1"/>
</dbReference>
<dbReference type="GO" id="GO:0047555">
    <property type="term" value="F:3',5'-cyclic-GMP phosphodiesterase activity"/>
    <property type="evidence" value="ECO:0007669"/>
    <property type="project" value="TreeGrafter"/>
</dbReference>
<accession>A0A4V3UQA8</accession>
<comment type="caution">
    <text evidence="2">The sequence shown here is derived from an EMBL/GenBank/DDBJ whole genome shotgun (WGS) entry which is preliminary data.</text>
</comment>
<dbReference type="GO" id="GO:0004115">
    <property type="term" value="F:3',5'-cyclic-AMP phosphodiesterase activity"/>
    <property type="evidence" value="ECO:0007669"/>
    <property type="project" value="InterPro"/>
</dbReference>
<dbReference type="GO" id="GO:1902660">
    <property type="term" value="P:negative regulation of glucose mediated signaling pathway"/>
    <property type="evidence" value="ECO:0007669"/>
    <property type="project" value="TreeGrafter"/>
</dbReference>
<name>A0A4V3UQA8_9EURO</name>